<proteinExistence type="inferred from homology"/>
<dbReference type="InterPro" id="IPR002794">
    <property type="entry name" value="DUF92_TMEM19"/>
</dbReference>
<evidence type="ECO:0000256" key="6">
    <source>
        <dbReference type="SAM" id="Phobius"/>
    </source>
</evidence>
<feature type="transmembrane region" description="Helical" evidence="6">
    <location>
        <begin position="175"/>
        <end position="197"/>
    </location>
</feature>
<comment type="similarity">
    <text evidence="2">Belongs to the TMEM19 family.</text>
</comment>
<reference evidence="7" key="1">
    <citation type="submission" date="2023-05" db="EMBL/GenBank/DDBJ databases">
        <title>Comparative genomics of Bacillaceae isolates and their secondary metabolite potential.</title>
        <authorList>
            <person name="Song L."/>
            <person name="Nielsen L.J."/>
            <person name="Mohite O."/>
            <person name="Xu X."/>
            <person name="Weber T."/>
            <person name="Kovacs A.T."/>
        </authorList>
    </citation>
    <scope>NUCLEOTIDE SEQUENCE</scope>
    <source>
        <strain evidence="7">XLM17</strain>
    </source>
</reference>
<keyword evidence="8" id="KW-1185">Reference proteome</keyword>
<protein>
    <submittedName>
        <fullName evidence="7">DUF92 domain-containing protein</fullName>
    </submittedName>
</protein>
<dbReference type="RefSeq" id="WP_066090065.1">
    <property type="nucleotide sequence ID" value="NZ_CP126114.1"/>
</dbReference>
<name>A0AA95SB82_9BACI</name>
<dbReference type="Proteomes" id="UP001178288">
    <property type="component" value="Chromosome"/>
</dbReference>
<evidence type="ECO:0000256" key="2">
    <source>
        <dbReference type="ARBA" id="ARBA00009012"/>
    </source>
</evidence>
<dbReference type="EMBL" id="CP126114">
    <property type="protein sequence ID" value="WHY84718.1"/>
    <property type="molecule type" value="Genomic_DNA"/>
</dbReference>
<keyword evidence="3 6" id="KW-0812">Transmembrane</keyword>
<sequence length="262" mass="28711">MMETMIIFTIIILTGLAGYLLKSLTISGAVAAVLVGLAVYLGFGVKGLFLLGAFFLSSSLWSNYKSSQKKTIEEKLAKGATRDWRQVLANGGAAALFSIIHYISDDSTWLVGFAVILASANSDTWASEIGSLSKKDPIYIRTFKRIDKGTSGAVSMLGSLAALAGSLLISLISFWLFHLEFVFCLLIFLSGYFGNVIDTLMGAFYQQVFRCTHCGIETEKRLHCHLPTIRIKGFPIMDNDMVNFLSGFLAAWMAMGVLQFIH</sequence>
<keyword evidence="5 6" id="KW-0472">Membrane</keyword>
<feature type="transmembrane region" description="Helical" evidence="6">
    <location>
        <begin position="150"/>
        <end position="169"/>
    </location>
</feature>
<gene>
    <name evidence="7" type="ORF">QNH39_18965</name>
</gene>
<organism evidence="7 8">
    <name type="scientific">Neobacillus novalis</name>
    <dbReference type="NCBI Taxonomy" id="220687"/>
    <lineage>
        <taxon>Bacteria</taxon>
        <taxon>Bacillati</taxon>
        <taxon>Bacillota</taxon>
        <taxon>Bacilli</taxon>
        <taxon>Bacillales</taxon>
        <taxon>Bacillaceae</taxon>
        <taxon>Neobacillus</taxon>
    </lineage>
</organism>
<evidence type="ECO:0000313" key="7">
    <source>
        <dbReference type="EMBL" id="WHY84718.1"/>
    </source>
</evidence>
<evidence type="ECO:0000256" key="3">
    <source>
        <dbReference type="ARBA" id="ARBA00022692"/>
    </source>
</evidence>
<dbReference type="PANTHER" id="PTHR13353:SF5">
    <property type="entry name" value="TRANSMEMBRANE PROTEIN 19"/>
    <property type="match status" value="1"/>
</dbReference>
<accession>A0AA95SB82</accession>
<dbReference type="AlphaFoldDB" id="A0AA95SB82"/>
<evidence type="ECO:0000256" key="5">
    <source>
        <dbReference type="ARBA" id="ARBA00023136"/>
    </source>
</evidence>
<evidence type="ECO:0000256" key="1">
    <source>
        <dbReference type="ARBA" id="ARBA00004141"/>
    </source>
</evidence>
<dbReference type="KEGG" id="nnv:QNH39_18965"/>
<feature type="transmembrane region" description="Helical" evidence="6">
    <location>
        <begin position="241"/>
        <end position="261"/>
    </location>
</feature>
<dbReference type="Pfam" id="PF01940">
    <property type="entry name" value="DUF92"/>
    <property type="match status" value="1"/>
</dbReference>
<evidence type="ECO:0000313" key="8">
    <source>
        <dbReference type="Proteomes" id="UP001178288"/>
    </source>
</evidence>
<feature type="transmembrane region" description="Helical" evidence="6">
    <location>
        <begin position="41"/>
        <end position="64"/>
    </location>
</feature>
<dbReference type="PANTHER" id="PTHR13353">
    <property type="entry name" value="TRANSMEMBRANE PROTEIN 19"/>
    <property type="match status" value="1"/>
</dbReference>
<comment type="subcellular location">
    <subcellularLocation>
        <location evidence="1">Membrane</location>
        <topology evidence="1">Multi-pass membrane protein</topology>
    </subcellularLocation>
</comment>
<dbReference type="GO" id="GO:0016020">
    <property type="term" value="C:membrane"/>
    <property type="evidence" value="ECO:0007669"/>
    <property type="project" value="UniProtKB-SubCell"/>
</dbReference>
<keyword evidence="4 6" id="KW-1133">Transmembrane helix</keyword>
<evidence type="ECO:0000256" key="4">
    <source>
        <dbReference type="ARBA" id="ARBA00022989"/>
    </source>
</evidence>